<sequence>MTTGKDGLLAHLESGTTTVCHAWGIERKDGMWFGFTDHDCDLVFGGQVYKANSGLTARALQQTTGLSVDNTEATGALSDLAVTEADILAGRFDGAALTGWQVNWANPEDRALTFRGTIGELSRAGGAFQAELRGLTESLNQPQGRAFQRSCAAVLGDAKCGFDLTQPGFSEEIPLETVTQNRIFRFSGLSEHSDRWFEKGRLTVLSGAAKGLVSIIKNDRLEDGQRVIELWQQITLPLLEGDMLRLEAGCDKRGTTCQLKFANFVNFRGFPDIPGEDWLTSYPVSTQTNTGGSLVR</sequence>
<evidence type="ECO:0000259" key="1">
    <source>
        <dbReference type="Pfam" id="PF09356"/>
    </source>
</evidence>
<protein>
    <submittedName>
        <fullName evidence="2">DUF2163 domain-containing protein</fullName>
    </submittedName>
</protein>
<reference evidence="2 3" key="1">
    <citation type="submission" date="2019-05" db="EMBL/GenBank/DDBJ databases">
        <title>Pseudorhodobacter turbinis sp. nov., isolated from the gut of the Korean turban shell.</title>
        <authorList>
            <person name="Jeong Y.-S."/>
            <person name="Kang W.-R."/>
            <person name="Bae J.-W."/>
        </authorList>
    </citation>
    <scope>NUCLEOTIDE SEQUENCE [LARGE SCALE GENOMIC DNA]</scope>
    <source>
        <strain evidence="2 3">S12M18</strain>
    </source>
</reference>
<dbReference type="InterPro" id="IPR018964">
    <property type="entry name" value="Phage_phiJL001_Gp84_C"/>
</dbReference>
<dbReference type="EMBL" id="CP039964">
    <property type="protein sequence ID" value="QCO54611.1"/>
    <property type="molecule type" value="Genomic_DNA"/>
</dbReference>
<dbReference type="Proteomes" id="UP000298631">
    <property type="component" value="Chromosome"/>
</dbReference>
<evidence type="ECO:0000313" key="3">
    <source>
        <dbReference type="Proteomes" id="UP000298631"/>
    </source>
</evidence>
<dbReference type="OrthoDB" id="1633386at2"/>
<proteinExistence type="predicted"/>
<dbReference type="Pfam" id="PF09356">
    <property type="entry name" value="Phage_BR0599"/>
    <property type="match status" value="1"/>
</dbReference>
<dbReference type="Pfam" id="PF09931">
    <property type="entry name" value="Phage_phiJL001_Gp84_N"/>
    <property type="match status" value="1"/>
</dbReference>
<dbReference type="RefSeq" id="WP_137192289.1">
    <property type="nucleotide sequence ID" value="NZ_CP039964.1"/>
</dbReference>
<dbReference type="AlphaFoldDB" id="A0A4P8ECL9"/>
<dbReference type="KEGG" id="pseb:EOK75_01575"/>
<evidence type="ECO:0000313" key="2">
    <source>
        <dbReference type="EMBL" id="QCO54611.1"/>
    </source>
</evidence>
<gene>
    <name evidence="2" type="ORF">EOK75_01575</name>
</gene>
<accession>A0A4P8ECL9</accession>
<organism evidence="2 3">
    <name type="scientific">Pseudorhodobacter turbinis</name>
    <dbReference type="NCBI Taxonomy" id="2500533"/>
    <lineage>
        <taxon>Bacteria</taxon>
        <taxon>Pseudomonadati</taxon>
        <taxon>Pseudomonadota</taxon>
        <taxon>Alphaproteobacteria</taxon>
        <taxon>Rhodobacterales</taxon>
        <taxon>Paracoccaceae</taxon>
        <taxon>Pseudorhodobacter</taxon>
    </lineage>
</organism>
<dbReference type="InterPro" id="IPR011928">
    <property type="entry name" value="Phage_phiJL001_Gp84"/>
</dbReference>
<dbReference type="NCBIfam" id="TIGR02218">
    <property type="entry name" value="phg_TIGR02218"/>
    <property type="match status" value="1"/>
</dbReference>
<keyword evidence="3" id="KW-1185">Reference proteome</keyword>
<name>A0A4P8ECL9_9RHOB</name>
<feature type="domain" description="Bacteriophage phiJL001 Gp84 C-terminal" evidence="1">
    <location>
        <begin position="195"/>
        <end position="277"/>
    </location>
</feature>